<proteinExistence type="predicted"/>
<dbReference type="Pfam" id="PF18179">
    <property type="entry name" value="SUa-2TM"/>
    <property type="match status" value="1"/>
</dbReference>
<evidence type="ECO:0000313" key="3">
    <source>
        <dbReference type="EMBL" id="RST60126.1"/>
    </source>
</evidence>
<dbReference type="Proteomes" id="UP000287296">
    <property type="component" value="Unassembled WGS sequence"/>
</dbReference>
<name>A0A429X9S1_SIMTE</name>
<feature type="domain" description="SMODS/Ubiquitin system-associated 2TM effector" evidence="2">
    <location>
        <begin position="44"/>
        <end position="265"/>
    </location>
</feature>
<dbReference type="EMBL" id="QYTW02000006">
    <property type="protein sequence ID" value="RST60126.1"/>
    <property type="molecule type" value="Genomic_DNA"/>
</dbReference>
<protein>
    <recommendedName>
        <fullName evidence="2">SMODS/Ubiquitin system-associated 2TM effector domain-containing protein</fullName>
    </recommendedName>
</protein>
<comment type="caution">
    <text evidence="3">The sequence shown here is derived from an EMBL/GenBank/DDBJ whole genome shotgun (WGS) entry which is preliminary data.</text>
</comment>
<sequence>MNKVLFQCFLILSPAIVGIFYPLQEIAYAVFSLWGADVSKFDESIKSIIKNETVISIVCGAILSIIIYILIRRINKNKVFNTGDKYNDHPLWVYWLASKILGYGKVSLVRVPIYLQYKLLLNDIFPESIVDSAVKEVDQSVVVTERNMEYPSNELNLVLIDTYEIANSQIPLNKYHLPTLSIRSGNETDNNRSLNPEFIKEIRKKTNDHSKSYKQLNVFSTTNTNHNQLIVYKCFKNGNRTGFKSIFVYQASRGNFVFNRGYKVL</sequence>
<organism evidence="3 4">
    <name type="scientific">Siminovitchia terrae</name>
    <name type="common">Bacillus terrae</name>
    <dbReference type="NCBI Taxonomy" id="1914933"/>
    <lineage>
        <taxon>Bacteria</taxon>
        <taxon>Bacillati</taxon>
        <taxon>Bacillota</taxon>
        <taxon>Bacilli</taxon>
        <taxon>Bacillales</taxon>
        <taxon>Bacillaceae</taxon>
        <taxon>Siminovitchia</taxon>
    </lineage>
</organism>
<keyword evidence="1" id="KW-0472">Membrane</keyword>
<dbReference type="RefSeq" id="WP_120117232.1">
    <property type="nucleotide sequence ID" value="NZ_QYTW02000006.1"/>
</dbReference>
<evidence type="ECO:0000313" key="4">
    <source>
        <dbReference type="Proteomes" id="UP000287296"/>
    </source>
</evidence>
<dbReference type="OrthoDB" id="1692026at2"/>
<evidence type="ECO:0000256" key="1">
    <source>
        <dbReference type="SAM" id="Phobius"/>
    </source>
</evidence>
<dbReference type="InterPro" id="IPR041502">
    <property type="entry name" value="SUa-2TM"/>
</dbReference>
<accession>A0A429X9S1</accession>
<keyword evidence="1" id="KW-0812">Transmembrane</keyword>
<keyword evidence="1" id="KW-1133">Transmembrane helix</keyword>
<reference evidence="3 4" key="1">
    <citation type="submission" date="2018-12" db="EMBL/GenBank/DDBJ databases">
        <authorList>
            <person name="Sun L."/>
            <person name="Chen Z."/>
        </authorList>
    </citation>
    <scope>NUCLEOTIDE SEQUENCE [LARGE SCALE GENOMIC DNA]</scope>
    <source>
        <strain evidence="3 4">LMG 29736</strain>
    </source>
</reference>
<gene>
    <name evidence="3" type="ORF">D5F11_008685</name>
</gene>
<feature type="transmembrane region" description="Helical" evidence="1">
    <location>
        <begin position="53"/>
        <end position="71"/>
    </location>
</feature>
<dbReference type="AlphaFoldDB" id="A0A429X9S1"/>
<evidence type="ECO:0000259" key="2">
    <source>
        <dbReference type="Pfam" id="PF18179"/>
    </source>
</evidence>